<reference evidence="2" key="1">
    <citation type="submission" date="2023-06" db="EMBL/GenBank/DDBJ databases">
        <title>Identification and characterization of horizontal gene transfer across gut microbiota members of farm animals based on homology search.</title>
        <authorList>
            <person name="Zeman M."/>
            <person name="Kubasova T."/>
            <person name="Jahodarova E."/>
            <person name="Nykrynova M."/>
            <person name="Rychlik I."/>
        </authorList>
    </citation>
    <scope>NUCLEOTIDE SEQUENCE [LARGE SCALE GENOMIC DNA]</scope>
    <source>
        <strain evidence="2">ET341</strain>
    </source>
</reference>
<name>A0ABT7UII8_9FIRM</name>
<gene>
    <name evidence="1" type="ORF">QUV98_03230</name>
</gene>
<dbReference type="Proteomes" id="UP001529275">
    <property type="component" value="Unassembled WGS sequence"/>
</dbReference>
<dbReference type="InterPro" id="IPR052945">
    <property type="entry name" value="Mitotic_Regulator"/>
</dbReference>
<dbReference type="SMART" id="SM00671">
    <property type="entry name" value="SEL1"/>
    <property type="match status" value="6"/>
</dbReference>
<dbReference type="InterPro" id="IPR011990">
    <property type="entry name" value="TPR-like_helical_dom_sf"/>
</dbReference>
<proteinExistence type="predicted"/>
<dbReference type="PANTHER" id="PTHR43628:SF1">
    <property type="entry name" value="CHITIN SYNTHASE REGULATORY FACTOR 2-RELATED"/>
    <property type="match status" value="1"/>
</dbReference>
<evidence type="ECO:0000313" key="1">
    <source>
        <dbReference type="EMBL" id="MDM8195330.1"/>
    </source>
</evidence>
<accession>A0ABT7UII8</accession>
<protein>
    <submittedName>
        <fullName evidence="1">Tetratricopeptide repeat protein</fullName>
    </submittedName>
</protein>
<comment type="caution">
    <text evidence="1">The sequence shown here is derived from an EMBL/GenBank/DDBJ whole genome shotgun (WGS) entry which is preliminary data.</text>
</comment>
<evidence type="ECO:0000313" key="2">
    <source>
        <dbReference type="Proteomes" id="UP001529275"/>
    </source>
</evidence>
<reference evidence="1 2" key="2">
    <citation type="submission" date="2023-06" db="EMBL/GenBank/DDBJ databases">
        <authorList>
            <person name="Zeman M."/>
            <person name="Kubasova T."/>
            <person name="Jahodarova E."/>
            <person name="Nykrynova M."/>
            <person name="Rychlik I."/>
        </authorList>
    </citation>
    <scope>NUCLEOTIDE SEQUENCE [LARGE SCALE GENOMIC DNA]</scope>
    <source>
        <strain evidence="1 2">ET341</strain>
    </source>
</reference>
<dbReference type="SUPFAM" id="SSF81901">
    <property type="entry name" value="HCP-like"/>
    <property type="match status" value="2"/>
</dbReference>
<dbReference type="InterPro" id="IPR006597">
    <property type="entry name" value="Sel1-like"/>
</dbReference>
<sequence>MNIQIIEKVIDVFNRYGDGLRFQIERFEEVLNDEAPDMMDECYVVVLGMKMGVFEAIIFDEDFEISRYVRYLCEFTSLSEEEALFMVSVFSQVIDEIGYYFEIPDVEEFLKTAYQQNNDSHLYVLARTYFLGFGIKQDYEKAFEIFSYLYQRGYHECCYYIGYMYEHGYGVEQDVAQALNYYKQNVDSLSALRLGLFYMYGRYVTQDDQKAIQYLSQSQQKEAYLYKGILLEKQREYSEAFQSYLLGAKHFQKECMYKVGLLLKLGIGVDLDLKEAMHYFIYGYYLLQEDCAYELAMIYFDGIVVDKNQKKALDYLHQSARLNSYDACLLLSQLYELGRYVEKNHRFALSYYQQAQIIRKEKEGEYEII</sequence>
<dbReference type="Gene3D" id="1.25.40.10">
    <property type="entry name" value="Tetratricopeptide repeat domain"/>
    <property type="match status" value="2"/>
</dbReference>
<dbReference type="RefSeq" id="WP_289527306.1">
    <property type="nucleotide sequence ID" value="NZ_JAUDCK010000007.1"/>
</dbReference>
<dbReference type="Pfam" id="PF08238">
    <property type="entry name" value="Sel1"/>
    <property type="match status" value="6"/>
</dbReference>
<keyword evidence="2" id="KW-1185">Reference proteome</keyword>
<dbReference type="PANTHER" id="PTHR43628">
    <property type="entry name" value="ACTIVATOR OF C KINASE PROTEIN 1-RELATED"/>
    <property type="match status" value="1"/>
</dbReference>
<organism evidence="1 2">
    <name type="scientific">Massilimicrobiota timonensis</name>
    <dbReference type="NCBI Taxonomy" id="1776392"/>
    <lineage>
        <taxon>Bacteria</taxon>
        <taxon>Bacillati</taxon>
        <taxon>Bacillota</taxon>
        <taxon>Erysipelotrichia</taxon>
        <taxon>Erysipelotrichales</taxon>
        <taxon>Erysipelotrichaceae</taxon>
        <taxon>Massilimicrobiota</taxon>
    </lineage>
</organism>
<dbReference type="EMBL" id="JAUDCK010000007">
    <property type="protein sequence ID" value="MDM8195330.1"/>
    <property type="molecule type" value="Genomic_DNA"/>
</dbReference>